<evidence type="ECO:0000313" key="2">
    <source>
        <dbReference type="Proteomes" id="UP001163603"/>
    </source>
</evidence>
<dbReference type="EMBL" id="CM047740">
    <property type="protein sequence ID" value="KAJ0040396.1"/>
    <property type="molecule type" value="Genomic_DNA"/>
</dbReference>
<name>A0ACC0YT04_9ROSI</name>
<protein>
    <submittedName>
        <fullName evidence="1">Uncharacterized protein</fullName>
    </submittedName>
</protein>
<accession>A0ACC0YT04</accession>
<evidence type="ECO:0000313" key="1">
    <source>
        <dbReference type="EMBL" id="KAJ0040396.1"/>
    </source>
</evidence>
<sequence length="50" mass="5429">MNDERRRFSSSILNCSMTASTPPIQQVAAAVAELLCTWESRGLFGVGVMP</sequence>
<comment type="caution">
    <text evidence="1">The sequence shown here is derived from an EMBL/GenBank/DDBJ whole genome shotgun (WGS) entry which is preliminary data.</text>
</comment>
<dbReference type="Proteomes" id="UP001163603">
    <property type="component" value="Chromosome 5"/>
</dbReference>
<proteinExistence type="predicted"/>
<gene>
    <name evidence="1" type="ORF">Pint_27643</name>
</gene>
<organism evidence="1 2">
    <name type="scientific">Pistacia integerrima</name>
    <dbReference type="NCBI Taxonomy" id="434235"/>
    <lineage>
        <taxon>Eukaryota</taxon>
        <taxon>Viridiplantae</taxon>
        <taxon>Streptophyta</taxon>
        <taxon>Embryophyta</taxon>
        <taxon>Tracheophyta</taxon>
        <taxon>Spermatophyta</taxon>
        <taxon>Magnoliopsida</taxon>
        <taxon>eudicotyledons</taxon>
        <taxon>Gunneridae</taxon>
        <taxon>Pentapetalae</taxon>
        <taxon>rosids</taxon>
        <taxon>malvids</taxon>
        <taxon>Sapindales</taxon>
        <taxon>Anacardiaceae</taxon>
        <taxon>Pistacia</taxon>
    </lineage>
</organism>
<keyword evidence="2" id="KW-1185">Reference proteome</keyword>
<reference evidence="2" key="1">
    <citation type="journal article" date="2023" name="G3 (Bethesda)">
        <title>Genome assembly and association tests identify interacting loci associated with vigor, precocity, and sex in interspecific pistachio rootstocks.</title>
        <authorList>
            <person name="Palmer W."/>
            <person name="Jacygrad E."/>
            <person name="Sagayaradj S."/>
            <person name="Cavanaugh K."/>
            <person name="Han R."/>
            <person name="Bertier L."/>
            <person name="Beede B."/>
            <person name="Kafkas S."/>
            <person name="Golino D."/>
            <person name="Preece J."/>
            <person name="Michelmore R."/>
        </authorList>
    </citation>
    <scope>NUCLEOTIDE SEQUENCE [LARGE SCALE GENOMIC DNA]</scope>
</reference>